<dbReference type="Gene3D" id="6.20.50.140">
    <property type="match status" value="1"/>
</dbReference>
<keyword evidence="5" id="KW-0812">Transmembrane</keyword>
<keyword evidence="3" id="KW-0813">Transport</keyword>
<name>A0ABQ1QVN4_9FLAO</name>
<comment type="subcellular location">
    <subcellularLocation>
        <location evidence="1">Cell envelope</location>
    </subcellularLocation>
</comment>
<evidence type="ECO:0000313" key="9">
    <source>
        <dbReference type="Proteomes" id="UP000625780"/>
    </source>
</evidence>
<dbReference type="NCBIfam" id="TIGR01730">
    <property type="entry name" value="RND_mfp"/>
    <property type="match status" value="1"/>
</dbReference>
<dbReference type="PANTHER" id="PTHR30469:SF33">
    <property type="entry name" value="SLR1207 PROTEIN"/>
    <property type="match status" value="1"/>
</dbReference>
<feature type="coiled-coil region" evidence="4">
    <location>
        <begin position="100"/>
        <end position="158"/>
    </location>
</feature>
<dbReference type="Pfam" id="PF25967">
    <property type="entry name" value="RND-MFP_C"/>
    <property type="match status" value="1"/>
</dbReference>
<organism evidence="8 9">
    <name type="scientific">Muriicola marianensis</name>
    <dbReference type="NCBI Taxonomy" id="1324801"/>
    <lineage>
        <taxon>Bacteria</taxon>
        <taxon>Pseudomonadati</taxon>
        <taxon>Bacteroidota</taxon>
        <taxon>Flavobacteriia</taxon>
        <taxon>Flavobacteriales</taxon>
        <taxon>Flavobacteriaceae</taxon>
        <taxon>Muriicola</taxon>
    </lineage>
</organism>
<evidence type="ECO:0000256" key="4">
    <source>
        <dbReference type="SAM" id="Coils"/>
    </source>
</evidence>
<feature type="domain" description="Multidrug resistance protein MdtA-like barrel-sandwich hybrid" evidence="6">
    <location>
        <begin position="60"/>
        <end position="200"/>
    </location>
</feature>
<keyword evidence="5" id="KW-0472">Membrane</keyword>
<dbReference type="RefSeq" id="WP_188369721.1">
    <property type="nucleotide sequence ID" value="NZ_BMFH01000001.1"/>
</dbReference>
<dbReference type="InterPro" id="IPR058625">
    <property type="entry name" value="MdtA-like_BSH"/>
</dbReference>
<gene>
    <name evidence="8" type="ORF">GCM10011361_11410</name>
</gene>
<dbReference type="Proteomes" id="UP000625780">
    <property type="component" value="Unassembled WGS sequence"/>
</dbReference>
<reference evidence="9" key="1">
    <citation type="journal article" date="2019" name="Int. J. Syst. Evol. Microbiol.">
        <title>The Global Catalogue of Microorganisms (GCM) 10K type strain sequencing project: providing services to taxonomists for standard genome sequencing and annotation.</title>
        <authorList>
            <consortium name="The Broad Institute Genomics Platform"/>
            <consortium name="The Broad Institute Genome Sequencing Center for Infectious Disease"/>
            <person name="Wu L."/>
            <person name="Ma J."/>
        </authorList>
    </citation>
    <scope>NUCLEOTIDE SEQUENCE [LARGE SCALE GENOMIC DNA]</scope>
    <source>
        <strain evidence="9">CGMCC 1.12606</strain>
    </source>
</reference>
<dbReference type="Gene3D" id="2.40.30.170">
    <property type="match status" value="1"/>
</dbReference>
<evidence type="ECO:0000256" key="5">
    <source>
        <dbReference type="SAM" id="Phobius"/>
    </source>
</evidence>
<evidence type="ECO:0000256" key="2">
    <source>
        <dbReference type="ARBA" id="ARBA00009477"/>
    </source>
</evidence>
<feature type="transmembrane region" description="Helical" evidence="5">
    <location>
        <begin position="7"/>
        <end position="25"/>
    </location>
</feature>
<dbReference type="Gene3D" id="2.40.50.100">
    <property type="match status" value="1"/>
</dbReference>
<dbReference type="EMBL" id="BMFH01000001">
    <property type="protein sequence ID" value="GGD46187.1"/>
    <property type="molecule type" value="Genomic_DNA"/>
</dbReference>
<evidence type="ECO:0000256" key="1">
    <source>
        <dbReference type="ARBA" id="ARBA00004196"/>
    </source>
</evidence>
<dbReference type="InterPro" id="IPR006143">
    <property type="entry name" value="RND_pump_MFP"/>
</dbReference>
<proteinExistence type="inferred from homology"/>
<dbReference type="Pfam" id="PF25917">
    <property type="entry name" value="BSH_RND"/>
    <property type="match status" value="1"/>
</dbReference>
<evidence type="ECO:0000313" key="8">
    <source>
        <dbReference type="EMBL" id="GGD46187.1"/>
    </source>
</evidence>
<evidence type="ECO:0000259" key="6">
    <source>
        <dbReference type="Pfam" id="PF25917"/>
    </source>
</evidence>
<sequence length="377" mass="41285">MNKYVKYGLIGVLVLGALWAAAFFIKSNSKGAITYDTKKPFISSIEKKTVATGKVIPQEEVEIKPQISGIIDKIFLEEGEDVRAGDLIAVIKVVPNEQALNSALGRVRNAEAALSNVKIEYDRNKQLFDRGVISSQDFNNLQLRYDQAQLELENSRADYQIIRLGSAGGSASANTNIRATVNGTILEIPVEVGDQVIQSNNFNDGTTIATIADLKTMIFEGKVDEGEVGKLKIGMPLEISLGAIEDQKLEAKLKFIAPKGIEEAGAVQFKIEGDVALNDSIFIRAGYSANASLVLEKKDSIMVIPEALLQFDKETDKPYVEIATGDQQFERRDIEIGISDGVNVEIISGLTEEDEVKVWNKTEPIKRGEDEEEEATS</sequence>
<dbReference type="PANTHER" id="PTHR30469">
    <property type="entry name" value="MULTIDRUG RESISTANCE PROTEIN MDTA"/>
    <property type="match status" value="1"/>
</dbReference>
<comment type="caution">
    <text evidence="8">The sequence shown here is derived from an EMBL/GenBank/DDBJ whole genome shotgun (WGS) entry which is preliminary data.</text>
</comment>
<evidence type="ECO:0000256" key="3">
    <source>
        <dbReference type="ARBA" id="ARBA00022448"/>
    </source>
</evidence>
<keyword evidence="9" id="KW-1185">Reference proteome</keyword>
<keyword evidence="4" id="KW-0175">Coiled coil</keyword>
<evidence type="ECO:0000259" key="7">
    <source>
        <dbReference type="Pfam" id="PF25967"/>
    </source>
</evidence>
<accession>A0ABQ1QVN4</accession>
<feature type="domain" description="Multidrug resistance protein MdtA-like C-terminal permuted SH3" evidence="7">
    <location>
        <begin position="302"/>
        <end position="356"/>
    </location>
</feature>
<comment type="similarity">
    <text evidence="2">Belongs to the membrane fusion protein (MFP) (TC 8.A.1) family.</text>
</comment>
<dbReference type="SUPFAM" id="SSF111369">
    <property type="entry name" value="HlyD-like secretion proteins"/>
    <property type="match status" value="1"/>
</dbReference>
<keyword evidence="5" id="KW-1133">Transmembrane helix</keyword>
<protein>
    <submittedName>
        <fullName evidence="8">RND transporter MFP subunit</fullName>
    </submittedName>
</protein>
<dbReference type="InterPro" id="IPR058627">
    <property type="entry name" value="MdtA-like_C"/>
</dbReference>
<dbReference type="Gene3D" id="1.10.287.470">
    <property type="entry name" value="Helix hairpin bin"/>
    <property type="match status" value="1"/>
</dbReference>